<dbReference type="RefSeq" id="XP_047772584.1">
    <property type="nucleotide sequence ID" value="XM_047926774.1"/>
</dbReference>
<dbReference type="GeneID" id="72007506"/>
<organism evidence="2 3">
    <name type="scientific">Rhodofomes roseus</name>
    <dbReference type="NCBI Taxonomy" id="34475"/>
    <lineage>
        <taxon>Eukaryota</taxon>
        <taxon>Fungi</taxon>
        <taxon>Dikarya</taxon>
        <taxon>Basidiomycota</taxon>
        <taxon>Agaricomycotina</taxon>
        <taxon>Agaricomycetes</taxon>
        <taxon>Polyporales</taxon>
        <taxon>Rhodofomes</taxon>
    </lineage>
</organism>
<accession>A0ABQ8JY09</accession>
<feature type="compositionally biased region" description="Low complexity" evidence="1">
    <location>
        <begin position="141"/>
        <end position="161"/>
    </location>
</feature>
<feature type="region of interest" description="Disordered" evidence="1">
    <location>
        <begin position="115"/>
        <end position="167"/>
    </location>
</feature>
<sequence length="237" mass="24928">MVQVPAMGPKAAHAEQPNRRARANARPPAALRSGTEGSLRTLTVYSLSSTWRTIPLWLSRSSRVASSYFGNAAARVDAATPGRESDSSSPLSAVTPLSALSESRVDELIEALEEEAARNSTAGEIDAPRRSPPRIQPSPTPSLSSSSSSSSSDDSLLVSPSNMAPPVSELKATSANAAVSQASQKHAPVVTPGKLTPAVLLQWEAYCVAFFRKQKIGDADKVAEVAPGFQDELIPHS</sequence>
<evidence type="ECO:0000313" key="3">
    <source>
        <dbReference type="Proteomes" id="UP000814176"/>
    </source>
</evidence>
<reference evidence="2 3" key="1">
    <citation type="journal article" date="2021" name="Environ. Microbiol.">
        <title>Gene family expansions and transcriptome signatures uncover fungal adaptations to wood decay.</title>
        <authorList>
            <person name="Hage H."/>
            <person name="Miyauchi S."/>
            <person name="Viragh M."/>
            <person name="Drula E."/>
            <person name="Min B."/>
            <person name="Chaduli D."/>
            <person name="Navarro D."/>
            <person name="Favel A."/>
            <person name="Norest M."/>
            <person name="Lesage-Meessen L."/>
            <person name="Balint B."/>
            <person name="Merenyi Z."/>
            <person name="de Eugenio L."/>
            <person name="Morin E."/>
            <person name="Martinez A.T."/>
            <person name="Baldrian P."/>
            <person name="Stursova M."/>
            <person name="Martinez M.J."/>
            <person name="Novotny C."/>
            <person name="Magnuson J.K."/>
            <person name="Spatafora J.W."/>
            <person name="Maurice S."/>
            <person name="Pangilinan J."/>
            <person name="Andreopoulos W."/>
            <person name="LaButti K."/>
            <person name="Hundley H."/>
            <person name="Na H."/>
            <person name="Kuo A."/>
            <person name="Barry K."/>
            <person name="Lipzen A."/>
            <person name="Henrissat B."/>
            <person name="Riley R."/>
            <person name="Ahrendt S."/>
            <person name="Nagy L.G."/>
            <person name="Grigoriev I.V."/>
            <person name="Martin F."/>
            <person name="Rosso M.N."/>
        </authorList>
    </citation>
    <scope>NUCLEOTIDE SEQUENCE [LARGE SCALE GENOMIC DNA]</scope>
    <source>
        <strain evidence="2 3">CIRM-BRFM 1785</strain>
    </source>
</reference>
<evidence type="ECO:0000256" key="1">
    <source>
        <dbReference type="SAM" id="MobiDB-lite"/>
    </source>
</evidence>
<name>A0ABQ8JY09_9APHY</name>
<dbReference type="Proteomes" id="UP000814176">
    <property type="component" value="Unassembled WGS sequence"/>
</dbReference>
<dbReference type="EMBL" id="JADCUA010000044">
    <property type="protein sequence ID" value="KAH9829052.1"/>
    <property type="molecule type" value="Genomic_DNA"/>
</dbReference>
<evidence type="ECO:0000313" key="2">
    <source>
        <dbReference type="EMBL" id="KAH9829052.1"/>
    </source>
</evidence>
<feature type="region of interest" description="Disordered" evidence="1">
    <location>
        <begin position="1"/>
        <end position="37"/>
    </location>
</feature>
<proteinExistence type="predicted"/>
<gene>
    <name evidence="2" type="ORF">C8Q71DRAFT_851877</name>
</gene>
<protein>
    <submittedName>
        <fullName evidence="2">Uncharacterized protein</fullName>
    </submittedName>
</protein>
<keyword evidence="3" id="KW-1185">Reference proteome</keyword>
<comment type="caution">
    <text evidence="2">The sequence shown here is derived from an EMBL/GenBank/DDBJ whole genome shotgun (WGS) entry which is preliminary data.</text>
</comment>